<gene>
    <name evidence="3" type="primary">orf99-b2</name>
    <name evidence="2" type="synonym">orf99-b1</name>
</gene>
<dbReference type="EMBL" id="AY506529">
    <property type="protein sequence ID" value="AAR91183.1"/>
    <property type="molecule type" value="Genomic_DNA"/>
</dbReference>
<dbReference type="OrthoDB" id="706185at2759"/>
<evidence type="ECO:0000313" key="4">
    <source>
        <dbReference type="Proteomes" id="UP000007305"/>
    </source>
</evidence>
<keyword evidence="3" id="KW-0496">Mitochondrion</keyword>
<reference evidence="3 4" key="2">
    <citation type="journal article" date="2004" name="Plant Physiol.">
        <title>Sequence and comparative analysis of the maize NB mitochondrial genome.</title>
        <authorList>
            <person name="Clifton S.W."/>
            <person name="Minx P."/>
            <person name="Fauron C.M.-R."/>
            <person name="Gibson M."/>
            <person name="Allen J.O."/>
            <person name="Sun H."/>
            <person name="Thompson M."/>
            <person name="Barbazuk W.B."/>
            <person name="Kanuganti S."/>
            <person name="Tayloe C."/>
            <person name="Meyer L."/>
            <person name="Wilson R.K."/>
            <person name="Newton K.J."/>
        </authorList>
    </citation>
    <scope>NUCLEOTIDE SEQUENCE</scope>
    <source>
        <strain evidence="4">cv. B37N</strain>
        <strain evidence="3">NB</strain>
    </source>
</reference>
<protein>
    <submittedName>
        <fullName evidence="2">Uncharacterized protein orf99-b1</fullName>
    </submittedName>
    <submittedName>
        <fullName evidence="3">Uncharacterized protein orf99-b2</fullName>
    </submittedName>
</protein>
<proteinExistence type="predicted"/>
<dbReference type="EMBL" id="AY506529">
    <property type="protein sequence ID" value="AAR91182.1"/>
    <property type="molecule type" value="Genomic_DNA"/>
</dbReference>
<sequence length="99" mass="11285">MDKIKHGNKKHLKCLFYHFYRGGWIKWAKQTHIFQSKRWVPFSSRQRKNHLENAPNPFVGPCIVSDPNLPGASPPLEASEVGEPYDGQLSPAVRRGLSC</sequence>
<dbReference type="RefSeq" id="YP_588308.1">
    <property type="nucleotide sequence ID" value="NC_007982.1"/>
</dbReference>
<accession>Q6R9K0</accession>
<evidence type="ECO:0000313" key="2">
    <source>
        <dbReference type="EMBL" id="AAR91182.1"/>
    </source>
</evidence>
<dbReference type="PANTHER" id="PTHR48215:SF1">
    <property type="match status" value="1"/>
</dbReference>
<dbReference type="GeneID" id="4055824"/>
<reference evidence="3" key="1">
    <citation type="submission" date="2003-12" db="EMBL/GenBank/DDBJ databases">
        <authorList>
            <person name="Clifton S."/>
            <person name="Fauron C."/>
            <person name="Gibson M."/>
            <person name="Minx P."/>
            <person name="Newton K."/>
            <person name="Rugen M."/>
            <person name="Spieth J."/>
            <person name="Sun H."/>
        </authorList>
    </citation>
    <scope>NUCLEOTIDE SEQUENCE</scope>
    <source>
        <strain evidence="3">NB</strain>
    </source>
</reference>
<organism evidence="3 4">
    <name type="scientific">Zea mays</name>
    <name type="common">Maize</name>
    <dbReference type="NCBI Taxonomy" id="4577"/>
    <lineage>
        <taxon>Eukaryota</taxon>
        <taxon>Viridiplantae</taxon>
        <taxon>Streptophyta</taxon>
        <taxon>Embryophyta</taxon>
        <taxon>Tracheophyta</taxon>
        <taxon>Spermatophyta</taxon>
        <taxon>Magnoliopsida</taxon>
        <taxon>Liliopsida</taxon>
        <taxon>Poales</taxon>
        <taxon>Poaceae</taxon>
        <taxon>PACMAD clade</taxon>
        <taxon>Panicoideae</taxon>
        <taxon>Andropogonodae</taxon>
        <taxon>Andropogoneae</taxon>
        <taxon>Tripsacinae</taxon>
        <taxon>Zea</taxon>
    </lineage>
</organism>
<dbReference type="PANTHER" id="PTHR48215">
    <property type="match status" value="1"/>
</dbReference>
<evidence type="ECO:0000256" key="1">
    <source>
        <dbReference type="SAM" id="MobiDB-lite"/>
    </source>
</evidence>
<dbReference type="Proteomes" id="UP000007305">
    <property type="component" value="Mitochondrion"/>
</dbReference>
<evidence type="ECO:0000313" key="3">
    <source>
        <dbReference type="EMBL" id="AAR91183.1"/>
    </source>
</evidence>
<dbReference type="GeneID" id="4055825"/>
<geneLocation type="mitochondrion" evidence="3"/>
<dbReference type="InParanoid" id="Q6R9K0"/>
<feature type="region of interest" description="Disordered" evidence="1">
    <location>
        <begin position="69"/>
        <end position="99"/>
    </location>
</feature>
<name>Q6R9K0_MAIZE</name>
<keyword evidence="4" id="KW-1185">Reference proteome</keyword>
<dbReference type="AlphaFoldDB" id="Q6R9K0"/>
<dbReference type="RefSeq" id="YP_588284.1">
    <property type="nucleotide sequence ID" value="NC_007982.1"/>
</dbReference>